<dbReference type="EMBL" id="ASHM01041213">
    <property type="protein sequence ID" value="PNX82074.1"/>
    <property type="molecule type" value="Genomic_DNA"/>
</dbReference>
<gene>
    <name evidence="1" type="ORF">L195_g038101</name>
</gene>
<name>A0A2K3LU59_TRIPR</name>
<sequence>DYVPCHEGVASKLSWQMEQQLAYPQDYDISR</sequence>
<comment type="caution">
    <text evidence="1">The sequence shown here is derived from an EMBL/GenBank/DDBJ whole genome shotgun (WGS) entry which is preliminary data.</text>
</comment>
<evidence type="ECO:0000313" key="1">
    <source>
        <dbReference type="EMBL" id="PNX82074.1"/>
    </source>
</evidence>
<feature type="non-terminal residue" evidence="1">
    <location>
        <position position="1"/>
    </location>
</feature>
<evidence type="ECO:0000313" key="2">
    <source>
        <dbReference type="Proteomes" id="UP000236291"/>
    </source>
</evidence>
<reference evidence="1 2" key="2">
    <citation type="journal article" date="2017" name="Front. Plant Sci.">
        <title>Gene Classification and Mining of Molecular Markers Useful in Red Clover (Trifolium pratense) Breeding.</title>
        <authorList>
            <person name="Istvanek J."/>
            <person name="Dluhosova J."/>
            <person name="Dluhos P."/>
            <person name="Patkova L."/>
            <person name="Nedelnik J."/>
            <person name="Repkova J."/>
        </authorList>
    </citation>
    <scope>NUCLEOTIDE SEQUENCE [LARGE SCALE GENOMIC DNA]</scope>
    <source>
        <strain evidence="2">cv. Tatra</strain>
        <tissue evidence="1">Young leaves</tissue>
    </source>
</reference>
<dbReference type="AlphaFoldDB" id="A0A2K3LU59"/>
<accession>A0A2K3LU59</accession>
<proteinExistence type="predicted"/>
<dbReference type="Proteomes" id="UP000236291">
    <property type="component" value="Unassembled WGS sequence"/>
</dbReference>
<organism evidence="1 2">
    <name type="scientific">Trifolium pratense</name>
    <name type="common">Red clover</name>
    <dbReference type="NCBI Taxonomy" id="57577"/>
    <lineage>
        <taxon>Eukaryota</taxon>
        <taxon>Viridiplantae</taxon>
        <taxon>Streptophyta</taxon>
        <taxon>Embryophyta</taxon>
        <taxon>Tracheophyta</taxon>
        <taxon>Spermatophyta</taxon>
        <taxon>Magnoliopsida</taxon>
        <taxon>eudicotyledons</taxon>
        <taxon>Gunneridae</taxon>
        <taxon>Pentapetalae</taxon>
        <taxon>rosids</taxon>
        <taxon>fabids</taxon>
        <taxon>Fabales</taxon>
        <taxon>Fabaceae</taxon>
        <taxon>Papilionoideae</taxon>
        <taxon>50 kb inversion clade</taxon>
        <taxon>NPAAA clade</taxon>
        <taxon>Hologalegina</taxon>
        <taxon>IRL clade</taxon>
        <taxon>Trifolieae</taxon>
        <taxon>Trifolium</taxon>
    </lineage>
</organism>
<protein>
    <submittedName>
        <fullName evidence="1">Uncharacterized protein</fullName>
    </submittedName>
</protein>
<reference evidence="1 2" key="1">
    <citation type="journal article" date="2014" name="Am. J. Bot.">
        <title>Genome assembly and annotation for red clover (Trifolium pratense; Fabaceae).</title>
        <authorList>
            <person name="Istvanek J."/>
            <person name="Jaros M."/>
            <person name="Krenek A."/>
            <person name="Repkova J."/>
        </authorList>
    </citation>
    <scope>NUCLEOTIDE SEQUENCE [LARGE SCALE GENOMIC DNA]</scope>
    <source>
        <strain evidence="2">cv. Tatra</strain>
        <tissue evidence="1">Young leaves</tissue>
    </source>
</reference>